<dbReference type="PANTHER" id="PTHR46401:SF2">
    <property type="entry name" value="GLYCOSYLTRANSFERASE WBBK-RELATED"/>
    <property type="match status" value="1"/>
</dbReference>
<organism evidence="4 5">
    <name type="scientific">Paenibacillus aurantius</name>
    <dbReference type="NCBI Taxonomy" id="2918900"/>
    <lineage>
        <taxon>Bacteria</taxon>
        <taxon>Bacillati</taxon>
        <taxon>Bacillota</taxon>
        <taxon>Bacilli</taxon>
        <taxon>Bacillales</taxon>
        <taxon>Paenibacillaceae</taxon>
        <taxon>Paenibacillus</taxon>
    </lineage>
</organism>
<feature type="domain" description="Glycosyltransferase subfamily 4-like N-terminal" evidence="3">
    <location>
        <begin position="93"/>
        <end position="169"/>
    </location>
</feature>
<name>A0AA96REE6_9BACL</name>
<dbReference type="InterPro" id="IPR028098">
    <property type="entry name" value="Glyco_trans_4-like_N"/>
</dbReference>
<dbReference type="PANTHER" id="PTHR46401">
    <property type="entry name" value="GLYCOSYLTRANSFERASE WBBK-RELATED"/>
    <property type="match status" value="1"/>
</dbReference>
<accession>A0AA96REE6</accession>
<evidence type="ECO:0000313" key="5">
    <source>
        <dbReference type="Proteomes" id="UP001305702"/>
    </source>
</evidence>
<dbReference type="Pfam" id="PF13439">
    <property type="entry name" value="Glyco_transf_4"/>
    <property type="match status" value="1"/>
</dbReference>
<evidence type="ECO:0000259" key="3">
    <source>
        <dbReference type="Pfam" id="PF13439"/>
    </source>
</evidence>
<dbReference type="EMBL" id="CP130318">
    <property type="protein sequence ID" value="WNQ10421.1"/>
    <property type="molecule type" value="Genomic_DNA"/>
</dbReference>
<reference evidence="4 5" key="1">
    <citation type="submission" date="2022-02" db="EMBL/GenBank/DDBJ databases">
        <title>Paenibacillus sp. MBLB1776 Whole Genome Shotgun Sequencing.</title>
        <authorList>
            <person name="Hwang C.Y."/>
            <person name="Cho E.-S."/>
            <person name="Seo M.-J."/>
        </authorList>
    </citation>
    <scope>NUCLEOTIDE SEQUENCE [LARGE SCALE GENOMIC DNA]</scope>
    <source>
        <strain evidence="4 5">MBLB1776</strain>
    </source>
</reference>
<protein>
    <submittedName>
        <fullName evidence="4">Glycosyltransferase family 1 protein</fullName>
    </submittedName>
</protein>
<dbReference type="RefSeq" id="WP_315604195.1">
    <property type="nucleotide sequence ID" value="NZ_CP130318.1"/>
</dbReference>
<dbReference type="KEGG" id="paun:MJA45_22815"/>
<evidence type="ECO:0000256" key="1">
    <source>
        <dbReference type="ARBA" id="ARBA00022679"/>
    </source>
</evidence>
<dbReference type="CDD" id="cd03809">
    <property type="entry name" value="GT4_MtfB-like"/>
    <property type="match status" value="1"/>
</dbReference>
<dbReference type="Gene3D" id="3.40.50.2000">
    <property type="entry name" value="Glycogen Phosphorylase B"/>
    <property type="match status" value="2"/>
</dbReference>
<sequence>MKRVTVDIRMASYSGIGTYIRSILPLIIPSMPDTKFYLYGYEKDVLNLGNLPNVELIHANTSIYSLKEQAEFNLKIPRDTDLFWSPHYNIPLTFRGKLLVTIHDLFHLAMPQYVKGMHKQMYAKFMFWSIKKKARHIIFISNFTKKEFNRFVSFEESKTSVIYDGVDESWFKSERIQKFFSFPYIIYVGNVKPHKNLVSLVRAFENIKGEIPHNLVIVGKKSGFITGDREVINIANSMEDRIVFTDFVEDHLLKQLVSEADLLVFPSFYEGFGLPPLEGMASGCPVLVSNAASLPEVCQEAAEYFDPYNIQELSDKMKFILGNEKLQGEMVDKGKCHAMNYTWSDCAKQTSSIIYKLLK</sequence>
<dbReference type="SUPFAM" id="SSF53756">
    <property type="entry name" value="UDP-Glycosyltransferase/glycogen phosphorylase"/>
    <property type="match status" value="1"/>
</dbReference>
<dbReference type="Pfam" id="PF00534">
    <property type="entry name" value="Glycos_transf_1"/>
    <property type="match status" value="1"/>
</dbReference>
<keyword evidence="1" id="KW-0808">Transferase</keyword>
<feature type="domain" description="Glycosyl transferase family 1" evidence="2">
    <location>
        <begin position="181"/>
        <end position="335"/>
    </location>
</feature>
<keyword evidence="5" id="KW-1185">Reference proteome</keyword>
<evidence type="ECO:0000259" key="2">
    <source>
        <dbReference type="Pfam" id="PF00534"/>
    </source>
</evidence>
<dbReference type="InterPro" id="IPR001296">
    <property type="entry name" value="Glyco_trans_1"/>
</dbReference>
<dbReference type="GO" id="GO:0016757">
    <property type="term" value="F:glycosyltransferase activity"/>
    <property type="evidence" value="ECO:0007669"/>
    <property type="project" value="InterPro"/>
</dbReference>
<dbReference type="AlphaFoldDB" id="A0AA96REE6"/>
<gene>
    <name evidence="4" type="ORF">MJA45_22815</name>
</gene>
<dbReference type="GO" id="GO:0009103">
    <property type="term" value="P:lipopolysaccharide biosynthetic process"/>
    <property type="evidence" value="ECO:0007669"/>
    <property type="project" value="TreeGrafter"/>
</dbReference>
<dbReference type="Proteomes" id="UP001305702">
    <property type="component" value="Chromosome"/>
</dbReference>
<evidence type="ECO:0000313" key="4">
    <source>
        <dbReference type="EMBL" id="WNQ10421.1"/>
    </source>
</evidence>
<proteinExistence type="predicted"/>